<dbReference type="InParanoid" id="C5LJ75"/>
<evidence type="ECO:0000313" key="1">
    <source>
        <dbReference type="EMBL" id="EER03191.1"/>
    </source>
</evidence>
<keyword evidence="2" id="KW-1185">Reference proteome</keyword>
<reference evidence="1 2" key="1">
    <citation type="submission" date="2008-07" db="EMBL/GenBank/DDBJ databases">
        <authorList>
            <person name="El-Sayed N."/>
            <person name="Caler E."/>
            <person name="Inman J."/>
            <person name="Amedeo P."/>
            <person name="Hass B."/>
            <person name="Wortman J."/>
        </authorList>
    </citation>
    <scope>NUCLEOTIDE SEQUENCE [LARGE SCALE GENOMIC DNA]</scope>
    <source>
        <strain evidence="2">ATCC 50983 / TXsc</strain>
    </source>
</reference>
<dbReference type="AlphaFoldDB" id="C5LJ75"/>
<accession>C5LJ75</accession>
<proteinExistence type="predicted"/>
<dbReference type="RefSeq" id="XP_002771375.1">
    <property type="nucleotide sequence ID" value="XM_002771329.1"/>
</dbReference>
<evidence type="ECO:0000313" key="2">
    <source>
        <dbReference type="Proteomes" id="UP000007800"/>
    </source>
</evidence>
<dbReference type="EMBL" id="GG682368">
    <property type="protein sequence ID" value="EER03191.1"/>
    <property type="molecule type" value="Genomic_DNA"/>
</dbReference>
<dbReference type="Gene3D" id="1.25.40.20">
    <property type="entry name" value="Ankyrin repeat-containing domain"/>
    <property type="match status" value="1"/>
</dbReference>
<gene>
    <name evidence="1" type="ORF">Pmar_PMAR019968</name>
</gene>
<dbReference type="SUPFAM" id="SSF48403">
    <property type="entry name" value="Ankyrin repeat"/>
    <property type="match status" value="1"/>
</dbReference>
<dbReference type="InterPro" id="IPR036770">
    <property type="entry name" value="Ankyrin_rpt-contain_sf"/>
</dbReference>
<name>C5LJ75_PERM5</name>
<dbReference type="OrthoDB" id="194358at2759"/>
<dbReference type="GeneID" id="9052053"/>
<sequence length="159" mass="17230">MIRQASSFAHNEKFPEMDELGLNPPVDPPPASPEIDALFELYRAVARGDDDIVRSMVSEGRPLSKLNSLKASPVLLSVWNNDPRMLSMLLESGADGSSIDRKDNVATLLALALKTVRTGNCRLVKCTAADPGGVTPVEAADDRDDMIEALIGRSSLQRR</sequence>
<dbReference type="Proteomes" id="UP000007800">
    <property type="component" value="Unassembled WGS sequence"/>
</dbReference>
<organism evidence="2">
    <name type="scientific">Perkinsus marinus (strain ATCC 50983 / TXsc)</name>
    <dbReference type="NCBI Taxonomy" id="423536"/>
    <lineage>
        <taxon>Eukaryota</taxon>
        <taxon>Sar</taxon>
        <taxon>Alveolata</taxon>
        <taxon>Perkinsozoa</taxon>
        <taxon>Perkinsea</taxon>
        <taxon>Perkinsida</taxon>
        <taxon>Perkinsidae</taxon>
        <taxon>Perkinsus</taxon>
    </lineage>
</organism>
<protein>
    <submittedName>
        <fullName evidence="1">Uncharacterized protein</fullName>
    </submittedName>
</protein>